<proteinExistence type="predicted"/>
<keyword evidence="2" id="KW-1185">Reference proteome</keyword>
<comment type="caution">
    <text evidence="1">The sequence shown here is derived from an EMBL/GenBank/DDBJ whole genome shotgun (WGS) entry which is preliminary data.</text>
</comment>
<organism evidence="1 2">
    <name type="scientific">Stackebrandtia albiflava</name>
    <dbReference type="NCBI Taxonomy" id="406432"/>
    <lineage>
        <taxon>Bacteria</taxon>
        <taxon>Bacillati</taxon>
        <taxon>Actinomycetota</taxon>
        <taxon>Actinomycetes</taxon>
        <taxon>Glycomycetales</taxon>
        <taxon>Glycomycetaceae</taxon>
        <taxon>Stackebrandtia</taxon>
    </lineage>
</organism>
<dbReference type="AlphaFoldDB" id="A0A562V0X6"/>
<name>A0A562V0X6_9ACTN</name>
<dbReference type="Proteomes" id="UP000321617">
    <property type="component" value="Unassembled WGS sequence"/>
</dbReference>
<evidence type="ECO:0000313" key="2">
    <source>
        <dbReference type="Proteomes" id="UP000321617"/>
    </source>
</evidence>
<protein>
    <submittedName>
        <fullName evidence="1">Uncharacterized protein</fullName>
    </submittedName>
</protein>
<reference evidence="1 2" key="1">
    <citation type="journal article" date="2013" name="Stand. Genomic Sci.">
        <title>Genomic Encyclopedia of Type Strains, Phase I: The one thousand microbial genomes (KMG-I) project.</title>
        <authorList>
            <person name="Kyrpides N.C."/>
            <person name="Woyke T."/>
            <person name="Eisen J.A."/>
            <person name="Garrity G."/>
            <person name="Lilburn T.G."/>
            <person name="Beck B.J."/>
            <person name="Whitman W.B."/>
            <person name="Hugenholtz P."/>
            <person name="Klenk H.P."/>
        </authorList>
    </citation>
    <scope>NUCLEOTIDE SEQUENCE [LARGE SCALE GENOMIC DNA]</scope>
    <source>
        <strain evidence="1 2">DSM 45044</strain>
    </source>
</reference>
<dbReference type="EMBL" id="VLLL01000006">
    <property type="protein sequence ID" value="TWJ11495.1"/>
    <property type="molecule type" value="Genomic_DNA"/>
</dbReference>
<sequence>MSRFAEWQSRTLGALAERLVVATGGRCEDVTDMRVCRCGRIRWYGRGGTQWGDCFVTAGDAAAPGRALLAHERHHRDAQWRRHGWAFGLMYVAAECWDVWLRRRPCNRYERAAEDASDGGGGYPPEPPR</sequence>
<dbReference type="RefSeq" id="WP_147137650.1">
    <property type="nucleotide sequence ID" value="NZ_BAABIJ010000002.1"/>
</dbReference>
<accession>A0A562V0X6</accession>
<evidence type="ECO:0000313" key="1">
    <source>
        <dbReference type="EMBL" id="TWJ11495.1"/>
    </source>
</evidence>
<gene>
    <name evidence="1" type="ORF">LX16_2217</name>
</gene>
<dbReference type="OrthoDB" id="5191158at2"/>